<dbReference type="AlphaFoldDB" id="A0A511M9X8"/>
<protein>
    <submittedName>
        <fullName evidence="1">Uncharacterized protein</fullName>
    </submittedName>
</protein>
<accession>A0A511M9X8</accession>
<proteinExistence type="predicted"/>
<dbReference type="RefSeq" id="WP_147129601.1">
    <property type="nucleotide sequence ID" value="NZ_BJXA01000009.1"/>
</dbReference>
<evidence type="ECO:0000313" key="1">
    <source>
        <dbReference type="EMBL" id="GEM37463.1"/>
    </source>
</evidence>
<organism evidence="1 2">
    <name type="scientific">Nocardia ninae NBRC 108245</name>
    <dbReference type="NCBI Taxonomy" id="1210091"/>
    <lineage>
        <taxon>Bacteria</taxon>
        <taxon>Bacillati</taxon>
        <taxon>Actinomycetota</taxon>
        <taxon>Actinomycetes</taxon>
        <taxon>Mycobacteriales</taxon>
        <taxon>Nocardiaceae</taxon>
        <taxon>Nocardia</taxon>
    </lineage>
</organism>
<dbReference type="EMBL" id="BJXA01000009">
    <property type="protein sequence ID" value="GEM37463.1"/>
    <property type="molecule type" value="Genomic_DNA"/>
</dbReference>
<comment type="caution">
    <text evidence="1">The sequence shown here is derived from an EMBL/GenBank/DDBJ whole genome shotgun (WGS) entry which is preliminary data.</text>
</comment>
<gene>
    <name evidence="1" type="ORF">NN4_19820</name>
</gene>
<dbReference type="Proteomes" id="UP000321424">
    <property type="component" value="Unassembled WGS sequence"/>
</dbReference>
<evidence type="ECO:0000313" key="2">
    <source>
        <dbReference type="Proteomes" id="UP000321424"/>
    </source>
</evidence>
<keyword evidence="2" id="KW-1185">Reference proteome</keyword>
<name>A0A511M9X8_9NOCA</name>
<sequence>MTHNVRVGRASIPTTRDLVSAMSGRIPKDHPGVDILRAAFMISTRREWMQPFNVETEDDTDGMTMLNDLGIYCLEECVTTPLKDAINRSVGHPDIGSAVARLADAFAEYARSGGLWGVASHSSVAELTWARFDYTKLRRLIYRERNWVSQFTVATPSAAELTSMFGEQFSEPDTGDSPDTEEL</sequence>
<reference evidence="1 2" key="1">
    <citation type="submission" date="2019-07" db="EMBL/GenBank/DDBJ databases">
        <title>Whole genome shotgun sequence of Nocardia ninae NBRC 108245.</title>
        <authorList>
            <person name="Hosoyama A."/>
            <person name="Uohara A."/>
            <person name="Ohji S."/>
            <person name="Ichikawa N."/>
        </authorList>
    </citation>
    <scope>NUCLEOTIDE SEQUENCE [LARGE SCALE GENOMIC DNA]</scope>
    <source>
        <strain evidence="1 2">NBRC 108245</strain>
    </source>
</reference>